<dbReference type="PANTHER" id="PTHR33287:SF8">
    <property type="entry name" value="TRANSMEMBRANE PROTEIN 188"/>
    <property type="match status" value="1"/>
</dbReference>
<name>A0A498JJS8_MALDO</name>
<keyword evidence="1" id="KW-1133">Transmembrane helix</keyword>
<evidence type="ECO:0000313" key="3">
    <source>
        <dbReference type="Proteomes" id="UP000290289"/>
    </source>
</evidence>
<feature type="transmembrane region" description="Helical" evidence="1">
    <location>
        <begin position="175"/>
        <end position="194"/>
    </location>
</feature>
<reference evidence="2 3" key="1">
    <citation type="submission" date="2018-10" db="EMBL/GenBank/DDBJ databases">
        <title>A high-quality apple genome assembly.</title>
        <authorList>
            <person name="Hu J."/>
        </authorList>
    </citation>
    <scope>NUCLEOTIDE SEQUENCE [LARGE SCALE GENOMIC DNA]</scope>
    <source>
        <strain evidence="3">cv. HFTH1</strain>
        <tissue evidence="2">Young leaf</tissue>
    </source>
</reference>
<comment type="caution">
    <text evidence="2">The sequence shown here is derived from an EMBL/GenBank/DDBJ whole genome shotgun (WGS) entry which is preliminary data.</text>
</comment>
<dbReference type="PANTHER" id="PTHR33287">
    <property type="entry name" value="OS03G0453550 PROTEIN"/>
    <property type="match status" value="1"/>
</dbReference>
<accession>A0A498JJS8</accession>
<proteinExistence type="predicted"/>
<evidence type="ECO:0000256" key="1">
    <source>
        <dbReference type="SAM" id="Phobius"/>
    </source>
</evidence>
<keyword evidence="1" id="KW-0472">Membrane</keyword>
<keyword evidence="3" id="KW-1185">Reference proteome</keyword>
<protein>
    <submittedName>
        <fullName evidence="2">Uncharacterized protein</fullName>
    </submittedName>
</protein>
<dbReference type="AlphaFoldDB" id="A0A498JJS8"/>
<dbReference type="EMBL" id="RDQH01000333">
    <property type="protein sequence ID" value="RXH95157.1"/>
    <property type="molecule type" value="Genomic_DNA"/>
</dbReference>
<evidence type="ECO:0000313" key="2">
    <source>
        <dbReference type="EMBL" id="RXH95157.1"/>
    </source>
</evidence>
<feature type="transmembrane region" description="Helical" evidence="1">
    <location>
        <begin position="95"/>
        <end position="117"/>
    </location>
</feature>
<keyword evidence="1" id="KW-0812">Transmembrane</keyword>
<gene>
    <name evidence="2" type="ORF">DVH24_024841</name>
</gene>
<organism evidence="2 3">
    <name type="scientific">Malus domestica</name>
    <name type="common">Apple</name>
    <name type="synonym">Pyrus malus</name>
    <dbReference type="NCBI Taxonomy" id="3750"/>
    <lineage>
        <taxon>Eukaryota</taxon>
        <taxon>Viridiplantae</taxon>
        <taxon>Streptophyta</taxon>
        <taxon>Embryophyta</taxon>
        <taxon>Tracheophyta</taxon>
        <taxon>Spermatophyta</taxon>
        <taxon>Magnoliopsida</taxon>
        <taxon>eudicotyledons</taxon>
        <taxon>Gunneridae</taxon>
        <taxon>Pentapetalae</taxon>
        <taxon>rosids</taxon>
        <taxon>fabids</taxon>
        <taxon>Rosales</taxon>
        <taxon>Rosaceae</taxon>
        <taxon>Amygdaloideae</taxon>
        <taxon>Maleae</taxon>
        <taxon>Malus</taxon>
    </lineage>
</organism>
<dbReference type="Proteomes" id="UP000290289">
    <property type="component" value="Chromosome 7"/>
</dbReference>
<feature type="transmembrane region" description="Helical" evidence="1">
    <location>
        <begin position="56"/>
        <end position="75"/>
    </location>
</feature>
<sequence>MTLTRIGGSYKAMKLQLLRKSTVEGAYLYNRKKSFKELKVINRKQEKRAHYHETRAHNLAIGYLLLHALFFLGFSSRQPPNGLDSGYSCQWWVPFSMILVSSVIFFMAFLYAVTMFYRIEYHLGVSYLEQDLIYKKIQEAKQPPPESHVSIQLKECHTSGEVIKVDVFKLLKRKVYIYFTTLSLFALTILQLYVCRSASLIAVGDEDKDVEEKEKE</sequence>